<organism evidence="1 2">
    <name type="scientific">Methanococcus maripaludis</name>
    <name type="common">Methanococcus deltae</name>
    <dbReference type="NCBI Taxonomy" id="39152"/>
    <lineage>
        <taxon>Archaea</taxon>
        <taxon>Methanobacteriati</taxon>
        <taxon>Methanobacteriota</taxon>
        <taxon>Methanomada group</taxon>
        <taxon>Methanococci</taxon>
        <taxon>Methanococcales</taxon>
        <taxon>Methanococcaceae</taxon>
        <taxon>Methanococcus</taxon>
    </lineage>
</organism>
<dbReference type="AlphaFoldDB" id="A0A7J9PHD9"/>
<evidence type="ECO:0000313" key="2">
    <source>
        <dbReference type="Proteomes" id="UP000533207"/>
    </source>
</evidence>
<reference evidence="1 2" key="1">
    <citation type="submission" date="2020-07" db="EMBL/GenBank/DDBJ databases">
        <title>Genomic Encyclopedia of Type Strains, Phase IV (KMG-V): Genome sequencing to study the core and pangenomes of soil and plant-associated prokaryotes.</title>
        <authorList>
            <person name="Whitman W."/>
        </authorList>
    </citation>
    <scope>NUCLEOTIDE SEQUENCE [LARGE SCALE GENOMIC DNA]</scope>
    <source>
        <strain evidence="1 2">C8</strain>
    </source>
</reference>
<comment type="caution">
    <text evidence="1">The sequence shown here is derived from an EMBL/GenBank/DDBJ whole genome shotgun (WGS) entry which is preliminary data.</text>
</comment>
<evidence type="ECO:0000313" key="1">
    <source>
        <dbReference type="EMBL" id="MBA2862652.1"/>
    </source>
</evidence>
<sequence>MIRYDGSIGENEVILRNMEYLESKNHTYVSEILPKTIRRTLSGIDTINMTEKLLPEIQDERVRNDLTKILNLEKKGLVEHIILVLNYEYFNNGVNISNADLIDSF</sequence>
<protein>
    <submittedName>
        <fullName evidence="1">Uncharacterized protein</fullName>
    </submittedName>
</protein>
<accession>A0A7J9PHD9</accession>
<gene>
    <name evidence="1" type="ORF">HNP90_001549</name>
</gene>
<dbReference type="EMBL" id="JACDUL010000004">
    <property type="protein sequence ID" value="MBA2862652.1"/>
    <property type="molecule type" value="Genomic_DNA"/>
</dbReference>
<proteinExistence type="predicted"/>
<dbReference type="RefSeq" id="WP_012068271.1">
    <property type="nucleotide sequence ID" value="NZ_JACDUL010000004.1"/>
</dbReference>
<name>A0A7J9PHD9_METMI</name>
<dbReference type="Proteomes" id="UP000533207">
    <property type="component" value="Unassembled WGS sequence"/>
</dbReference>